<dbReference type="InterPro" id="IPR000718">
    <property type="entry name" value="Peptidase_M13"/>
</dbReference>
<dbReference type="InterPro" id="IPR024079">
    <property type="entry name" value="MetalloPept_cat_dom_sf"/>
</dbReference>
<feature type="region of interest" description="Disordered" evidence="8">
    <location>
        <begin position="1"/>
        <end position="33"/>
    </location>
</feature>
<feature type="domain" description="Peptidase M13 N-terminal" evidence="11">
    <location>
        <begin position="103"/>
        <end position="520"/>
    </location>
</feature>
<dbReference type="SUPFAM" id="SSF55486">
    <property type="entry name" value="Metalloproteases ('zincins'), catalytic domain"/>
    <property type="match status" value="1"/>
</dbReference>
<evidence type="ECO:0000259" key="10">
    <source>
        <dbReference type="Pfam" id="PF01431"/>
    </source>
</evidence>
<dbReference type="InterPro" id="IPR008753">
    <property type="entry name" value="Peptidase_M13_N"/>
</dbReference>
<dbReference type="GO" id="GO:0016485">
    <property type="term" value="P:protein processing"/>
    <property type="evidence" value="ECO:0007669"/>
    <property type="project" value="TreeGrafter"/>
</dbReference>
<evidence type="ECO:0000256" key="7">
    <source>
        <dbReference type="ARBA" id="ARBA00023049"/>
    </source>
</evidence>
<dbReference type="EMBL" id="JANCYW010000011">
    <property type="protein sequence ID" value="KAK4537103.1"/>
    <property type="molecule type" value="Genomic_DNA"/>
</dbReference>
<name>A0AAV9IXR6_CYACA</name>
<evidence type="ECO:0000259" key="11">
    <source>
        <dbReference type="Pfam" id="PF05649"/>
    </source>
</evidence>
<dbReference type="Pfam" id="PF01431">
    <property type="entry name" value="Peptidase_M13"/>
    <property type="match status" value="1"/>
</dbReference>
<keyword evidence="3" id="KW-0645">Protease</keyword>
<keyword evidence="13" id="KW-1185">Reference proteome</keyword>
<evidence type="ECO:0000256" key="4">
    <source>
        <dbReference type="ARBA" id="ARBA00022723"/>
    </source>
</evidence>
<comment type="caution">
    <text evidence="12">The sequence shown here is derived from an EMBL/GenBank/DDBJ whole genome shotgun (WGS) entry which is preliminary data.</text>
</comment>
<proteinExistence type="inferred from homology"/>
<feature type="compositionally biased region" description="Polar residues" evidence="8">
    <location>
        <begin position="192"/>
        <end position="205"/>
    </location>
</feature>
<dbReference type="InterPro" id="IPR018497">
    <property type="entry name" value="Peptidase_M13_C"/>
</dbReference>
<evidence type="ECO:0000256" key="5">
    <source>
        <dbReference type="ARBA" id="ARBA00022801"/>
    </source>
</evidence>
<evidence type="ECO:0000256" key="2">
    <source>
        <dbReference type="ARBA" id="ARBA00007357"/>
    </source>
</evidence>
<dbReference type="InterPro" id="IPR042089">
    <property type="entry name" value="Peptidase_M13_dom_2"/>
</dbReference>
<dbReference type="AlphaFoldDB" id="A0AAV9IXR6"/>
<keyword evidence="9" id="KW-1133">Transmembrane helix</keyword>
<evidence type="ECO:0000313" key="12">
    <source>
        <dbReference type="EMBL" id="KAK4537103.1"/>
    </source>
</evidence>
<organism evidence="12 13">
    <name type="scientific">Cyanidium caldarium</name>
    <name type="common">Red alga</name>
    <dbReference type="NCBI Taxonomy" id="2771"/>
    <lineage>
        <taxon>Eukaryota</taxon>
        <taxon>Rhodophyta</taxon>
        <taxon>Bangiophyceae</taxon>
        <taxon>Cyanidiales</taxon>
        <taxon>Cyanidiaceae</taxon>
        <taxon>Cyanidium</taxon>
    </lineage>
</organism>
<dbReference type="GO" id="GO:0046872">
    <property type="term" value="F:metal ion binding"/>
    <property type="evidence" value="ECO:0007669"/>
    <property type="project" value="UniProtKB-KW"/>
</dbReference>
<dbReference type="PANTHER" id="PTHR11733">
    <property type="entry name" value="ZINC METALLOPROTEASE FAMILY M13 NEPRILYSIN-RELATED"/>
    <property type="match status" value="1"/>
</dbReference>
<dbReference type="PROSITE" id="PS51885">
    <property type="entry name" value="NEPRILYSIN"/>
    <property type="match status" value="1"/>
</dbReference>
<evidence type="ECO:0000256" key="3">
    <source>
        <dbReference type="ARBA" id="ARBA00022670"/>
    </source>
</evidence>
<protein>
    <submittedName>
        <fullName evidence="12">Uncharacterized protein</fullName>
    </submittedName>
</protein>
<dbReference type="GO" id="GO:0005886">
    <property type="term" value="C:plasma membrane"/>
    <property type="evidence" value="ECO:0007669"/>
    <property type="project" value="TreeGrafter"/>
</dbReference>
<feature type="domain" description="Peptidase M13 C-terminal" evidence="10">
    <location>
        <begin position="572"/>
        <end position="782"/>
    </location>
</feature>
<sequence>MAPAGARDEELPLISRARRTEQSGEVATGSGRVGRNGSRWVRRGVLLGCVVVGIVVLIAAWNTEELVSDLGRRGGGTVKKQRNDTSAALMATVQAYMERQADPCSDFYRYACGGFLREHPVPPEEARWSTSDLMMRQSADALIAAVEQLRNASTDTLPPHQQRLVDLYTSCMGNDTATSMSEQPEAERQEAADNTSRTPDPSLSSVRPLLDALDRASRREQLFELLGTLHRTVADPQRNLPLPLFSLEVLPDAMQPSRMVLTLEQGGLGLPTRDYYISADYAEVLSQYGGHVARMLQLAGLNESEAQSAADFVVHFEARLANASAPDAELGDDARGVYNPVTRQQLQDIAGPAIAWDAYFRALLPDQHGAVAEPLVLQWPPFFQALGRQLAEVDQDALLGHLLRWHLLHSMAGALPPSSPLAQEHFRFYGQVVDGKQRMPPRQYQCIAALDANLGDDLGREYVARFFHADVKRDAERLIVDIERQFADILQRDDRAWLGRRSLDAALSKIRRVRNKVGYPDRWDDYGDVRIGRDDLAANVLACRTHNNDALLRQIGRARDPNRWDMTPATVNAYYDPLANEMNFPAGNFAPNFYSRHYPDAVNYGAVGNVIGHELGHGFDSGGRHYDADGRLREWMSPTAVQEYDRRAQCVVALYDGFEVEGLHVNGRLTLQENLADFAGLQTAYRAYRRRLRRDMSRAQRRREQQLARLVDERMTPEKLYFVAYAQTWCESDTPQYAKQGLTVDVHAPAAYRVNGVLSQFAPFGEAFGCARNAPMRPQNVCVIW</sequence>
<dbReference type="Gene3D" id="3.40.390.10">
    <property type="entry name" value="Collagenase (Catalytic Domain)"/>
    <property type="match status" value="1"/>
</dbReference>
<evidence type="ECO:0000256" key="9">
    <source>
        <dbReference type="SAM" id="Phobius"/>
    </source>
</evidence>
<dbReference type="Pfam" id="PF05649">
    <property type="entry name" value="Peptidase_M13_N"/>
    <property type="match status" value="1"/>
</dbReference>
<comment type="similarity">
    <text evidence="2">Belongs to the peptidase M13 family.</text>
</comment>
<reference evidence="12 13" key="1">
    <citation type="submission" date="2022-07" db="EMBL/GenBank/DDBJ databases">
        <title>Genome-wide signatures of adaptation to extreme environments.</title>
        <authorList>
            <person name="Cho C.H."/>
            <person name="Yoon H.S."/>
        </authorList>
    </citation>
    <scope>NUCLEOTIDE SEQUENCE [LARGE SCALE GENOMIC DNA]</scope>
    <source>
        <strain evidence="12 13">DBV 063 E5</strain>
    </source>
</reference>
<comment type="cofactor">
    <cofactor evidence="1">
        <name>Zn(2+)</name>
        <dbReference type="ChEBI" id="CHEBI:29105"/>
    </cofactor>
</comment>
<keyword evidence="5" id="KW-0378">Hydrolase</keyword>
<keyword evidence="6" id="KW-0862">Zinc</keyword>
<feature type="region of interest" description="Disordered" evidence="8">
    <location>
        <begin position="175"/>
        <end position="207"/>
    </location>
</feature>
<dbReference type="GO" id="GO:0004222">
    <property type="term" value="F:metalloendopeptidase activity"/>
    <property type="evidence" value="ECO:0007669"/>
    <property type="project" value="InterPro"/>
</dbReference>
<keyword evidence="4" id="KW-0479">Metal-binding</keyword>
<keyword evidence="9" id="KW-0472">Membrane</keyword>
<dbReference type="CDD" id="cd08662">
    <property type="entry name" value="M13"/>
    <property type="match status" value="1"/>
</dbReference>
<evidence type="ECO:0000256" key="1">
    <source>
        <dbReference type="ARBA" id="ARBA00001947"/>
    </source>
</evidence>
<evidence type="ECO:0000313" key="13">
    <source>
        <dbReference type="Proteomes" id="UP001301350"/>
    </source>
</evidence>
<keyword evidence="7" id="KW-0482">Metalloprotease</keyword>
<dbReference type="PANTHER" id="PTHR11733:SF167">
    <property type="entry name" value="FI17812P1-RELATED"/>
    <property type="match status" value="1"/>
</dbReference>
<keyword evidence="9" id="KW-0812">Transmembrane</keyword>
<dbReference type="Proteomes" id="UP001301350">
    <property type="component" value="Unassembled WGS sequence"/>
</dbReference>
<accession>A0AAV9IXR6</accession>
<dbReference type="PRINTS" id="PR00786">
    <property type="entry name" value="NEPRILYSIN"/>
</dbReference>
<dbReference type="Gene3D" id="1.10.1380.10">
    <property type="entry name" value="Neutral endopeptidase , domain2"/>
    <property type="match status" value="1"/>
</dbReference>
<feature type="compositionally biased region" description="Basic and acidic residues" evidence="8">
    <location>
        <begin position="1"/>
        <end position="10"/>
    </location>
</feature>
<feature type="transmembrane region" description="Helical" evidence="9">
    <location>
        <begin position="40"/>
        <end position="61"/>
    </location>
</feature>
<gene>
    <name evidence="12" type="ORF">CDCA_CDCA11G3128</name>
</gene>
<evidence type="ECO:0000256" key="8">
    <source>
        <dbReference type="SAM" id="MobiDB-lite"/>
    </source>
</evidence>
<evidence type="ECO:0000256" key="6">
    <source>
        <dbReference type="ARBA" id="ARBA00022833"/>
    </source>
</evidence>